<evidence type="ECO:0000313" key="4">
    <source>
        <dbReference type="EMBL" id="KAJ7359301.1"/>
    </source>
</evidence>
<name>A0AAD7AHS4_9AGAR</name>
<dbReference type="InterPro" id="IPR050113">
    <property type="entry name" value="Ub_conjugating_enzyme"/>
</dbReference>
<organism evidence="4 5">
    <name type="scientific">Mycena albidolilacea</name>
    <dbReference type="NCBI Taxonomy" id="1033008"/>
    <lineage>
        <taxon>Eukaryota</taxon>
        <taxon>Fungi</taxon>
        <taxon>Dikarya</taxon>
        <taxon>Basidiomycota</taxon>
        <taxon>Agaricomycotina</taxon>
        <taxon>Agaricomycetes</taxon>
        <taxon>Agaricomycetidae</taxon>
        <taxon>Agaricales</taxon>
        <taxon>Marasmiineae</taxon>
        <taxon>Mycenaceae</taxon>
        <taxon>Mycena</taxon>
    </lineage>
</organism>
<dbReference type="InterPro" id="IPR000608">
    <property type="entry name" value="UBC"/>
</dbReference>
<dbReference type="PROSITE" id="PS50127">
    <property type="entry name" value="UBC_2"/>
    <property type="match status" value="1"/>
</dbReference>
<dbReference type="Gene3D" id="3.10.110.10">
    <property type="entry name" value="Ubiquitin Conjugating Enzyme"/>
    <property type="match status" value="1"/>
</dbReference>
<dbReference type="SMART" id="SM00212">
    <property type="entry name" value="UBCc"/>
    <property type="match status" value="1"/>
</dbReference>
<reference evidence="4" key="1">
    <citation type="submission" date="2023-03" db="EMBL/GenBank/DDBJ databases">
        <title>Massive genome expansion in bonnet fungi (Mycena s.s.) driven by repeated elements and novel gene families across ecological guilds.</title>
        <authorList>
            <consortium name="Lawrence Berkeley National Laboratory"/>
            <person name="Harder C.B."/>
            <person name="Miyauchi S."/>
            <person name="Viragh M."/>
            <person name="Kuo A."/>
            <person name="Thoen E."/>
            <person name="Andreopoulos B."/>
            <person name="Lu D."/>
            <person name="Skrede I."/>
            <person name="Drula E."/>
            <person name="Henrissat B."/>
            <person name="Morin E."/>
            <person name="Kohler A."/>
            <person name="Barry K."/>
            <person name="LaButti K."/>
            <person name="Morin E."/>
            <person name="Salamov A."/>
            <person name="Lipzen A."/>
            <person name="Mereny Z."/>
            <person name="Hegedus B."/>
            <person name="Baldrian P."/>
            <person name="Stursova M."/>
            <person name="Weitz H."/>
            <person name="Taylor A."/>
            <person name="Grigoriev I.V."/>
            <person name="Nagy L.G."/>
            <person name="Martin F."/>
            <person name="Kauserud H."/>
        </authorList>
    </citation>
    <scope>NUCLEOTIDE SEQUENCE</scope>
    <source>
        <strain evidence="4">CBHHK002</strain>
    </source>
</reference>
<gene>
    <name evidence="4" type="ORF">DFH08DRAFT_845710</name>
</gene>
<dbReference type="InterPro" id="IPR016135">
    <property type="entry name" value="UBQ-conjugating_enzyme/RWD"/>
</dbReference>
<dbReference type="Proteomes" id="UP001218218">
    <property type="component" value="Unassembled WGS sequence"/>
</dbReference>
<dbReference type="PANTHER" id="PTHR24067">
    <property type="entry name" value="UBIQUITIN-CONJUGATING ENZYME E2"/>
    <property type="match status" value="1"/>
</dbReference>
<dbReference type="AlphaFoldDB" id="A0AAD7AHS4"/>
<evidence type="ECO:0000313" key="5">
    <source>
        <dbReference type="Proteomes" id="UP001218218"/>
    </source>
</evidence>
<feature type="region of interest" description="Disordered" evidence="2">
    <location>
        <begin position="1"/>
        <end position="33"/>
    </location>
</feature>
<accession>A0AAD7AHS4</accession>
<evidence type="ECO:0000256" key="2">
    <source>
        <dbReference type="SAM" id="MobiDB-lite"/>
    </source>
</evidence>
<proteinExistence type="predicted"/>
<dbReference type="Pfam" id="PF00179">
    <property type="entry name" value="UQ_con"/>
    <property type="match status" value="1"/>
</dbReference>
<evidence type="ECO:0000256" key="1">
    <source>
        <dbReference type="ARBA" id="ARBA00022786"/>
    </source>
</evidence>
<dbReference type="SUPFAM" id="SSF54495">
    <property type="entry name" value="UBC-like"/>
    <property type="match status" value="1"/>
</dbReference>
<evidence type="ECO:0000259" key="3">
    <source>
        <dbReference type="PROSITE" id="PS50127"/>
    </source>
</evidence>
<feature type="domain" description="UBC core" evidence="3">
    <location>
        <begin position="94"/>
        <end position="272"/>
    </location>
</feature>
<dbReference type="EMBL" id="JARIHO010000006">
    <property type="protein sequence ID" value="KAJ7359301.1"/>
    <property type="molecule type" value="Genomic_DNA"/>
</dbReference>
<keyword evidence="5" id="KW-1185">Reference proteome</keyword>
<sequence>MALPSPPKREKDQTRLMAPQNANEPRPLFGVPSRCSQPLAAIPEIPAASLHQLLSALTDAYGSALLSEEARDLEPPPTQPMSAEEDWNWELTTEQIARLSEEELTIWKDLLPCQHALRISGIKLHPSNWKMPVVDLREWQAHIPGRKGTPWEGGVYSLHVLFSPGASECTVPKLRFFVPLFHPNVYPSGTWAYHSHPEAKYESSGRDRRPLEWMKTKQEDPERFAKLLQTVEKVLHEPDISNPAQSDAYIAAKNDFKGYEEQVRAQAKRWTPDPRTGLAGRPILIHTL</sequence>
<protein>
    <submittedName>
        <fullName evidence="4">Ubiquitin-conjugating enzyme/RWD-like protein</fullName>
    </submittedName>
</protein>
<keyword evidence="1" id="KW-0833">Ubl conjugation pathway</keyword>
<comment type="caution">
    <text evidence="4">The sequence shown here is derived from an EMBL/GenBank/DDBJ whole genome shotgun (WGS) entry which is preliminary data.</text>
</comment>